<dbReference type="InterPro" id="IPR002182">
    <property type="entry name" value="NB-ARC"/>
</dbReference>
<protein>
    <submittedName>
        <fullName evidence="10">Disease resistance protein</fullName>
    </submittedName>
</protein>
<comment type="caution">
    <text evidence="10">The sequence shown here is derived from an EMBL/GenBank/DDBJ whole genome shotgun (WGS) entry which is preliminary data.</text>
</comment>
<dbReference type="InterPro" id="IPR001611">
    <property type="entry name" value="Leu-rich_rpt"/>
</dbReference>
<evidence type="ECO:0000259" key="9">
    <source>
        <dbReference type="Pfam" id="PF25019"/>
    </source>
</evidence>
<dbReference type="SUPFAM" id="SSF52540">
    <property type="entry name" value="P-loop containing nucleoside triphosphate hydrolases"/>
    <property type="match status" value="1"/>
</dbReference>
<dbReference type="GO" id="GO:0005524">
    <property type="term" value="F:ATP binding"/>
    <property type="evidence" value="ECO:0007669"/>
    <property type="project" value="UniProtKB-KW"/>
</dbReference>
<evidence type="ECO:0000256" key="2">
    <source>
        <dbReference type="ARBA" id="ARBA00022614"/>
    </source>
</evidence>
<dbReference type="InterPro" id="IPR058922">
    <property type="entry name" value="WHD_DRP"/>
</dbReference>
<dbReference type="GO" id="GO:0043531">
    <property type="term" value="F:ADP binding"/>
    <property type="evidence" value="ECO:0007669"/>
    <property type="project" value="InterPro"/>
</dbReference>
<dbReference type="Pfam" id="PF23559">
    <property type="entry name" value="WHD_DRP"/>
    <property type="match status" value="1"/>
</dbReference>
<dbReference type="Pfam" id="PF00931">
    <property type="entry name" value="NB-ARC"/>
    <property type="match status" value="1"/>
</dbReference>
<name>A0A2U1QKQ0_ARTAN</name>
<evidence type="ECO:0000256" key="1">
    <source>
        <dbReference type="ARBA" id="ARBA00008894"/>
    </source>
</evidence>
<sequence>MTDAEVLLTVTMPVLFQKLKSDNVIRIARSVGIHSQLKRLERTLLQFQLTDVAVNYWEHSLEDLAYDIDYLLSDLATEAIRQQCEKESYASNNKKKKVLMTIPTAVANATHNLAHARNMSVKLDMITTKLHDLLEETYRLGQSAHNVSTSLFDESRIIVGRRHDKDVLLVKYLLNNETSATNISVLSIVGMAGVGKTTLAMLLFNDPQMKHHFDLMAWVTVSLQFDAFQISQTIFQSVSGENKEFADLNILQIALRDRLSRKRFLLVLDNVWIDRCEDWEVLLRPFVAVAPGSRVIVTTRDTYTASITDPDQGYPLNPLAPNEALHLLALFAQVNLYSNPTLTLMGEIIAKKCHGVPMALKTVGRILRTKKRKADWVALINSDMWYSNRGGNISSALDQYYNYLRPIVKKMFFYCSLFPKGYVFHKDKLVLLWMAEGFLHQSDESESMESLGCKYFEELKSRSIFNHSPNDDSRCTMHDLLNDLAKSVAGQFFFMLDDERDVSDNIEALEKFHHFSFVRQQFGVYSKFKALQEARRLQTFIAISSNVDDCKSFHISEKVLLELVPQLQFLRVLSLSNYSITKIPQSIGSLKHMRYMNFSKTSITHLPEQISDLYNLQILLLHGCKKLVSMPKSFANLVNLRHLDIDDTPMLKKLPLGIDGLTGLKTLSKVIIERSNGFKLSKLRGMKDLRGRLSIEGLHKVKDARQAEEANLQQKKGLDDLVMEWSDVFDDSRNEVNEYEVLEKLKIHHELIRLKILFYGGTKFPSWVGDSSCFRLTQLTLRGCQNCTCLPTLGFLKSLKKLFVERMPKVENIGSHLSPSLEVLEFEDMQGWKIWSINNGDSDESKTSFPHLSEISIVDCPELAQVSVGKMPSLRVIRIGRCSKVVLRSMVGASSSVISLKMDNINGLTPLHGEVLQHLGVVEHLCITKCHTMEYLWESKSEAPKYLANLQKLEVSSCKKLASLGKTADDNGITMENLTEVSLTNCEKLQSYKCPQSIKRLVIHNCQSIKELSFPPRQNLPLILDIQRCHSLKEFWPDKNSLSSVNSLEMDNLPNLRSFPEECFESLAKLIIRGCDNIDTIPEKVFDNIPLCHLEIISCKNMKSFPHKLLPRLTLLKELLITNCPHMDSFPCRSWPPNISILRIGRLRKPMSKWGLQAFPDSLVNLCLLGENSGVDSFARVPDERNNHHTTSSSAFVLPSSLIILEIIGFRLLGSLSEGFEHLKSLEQLVIESCPNLGDLPESLLPSLSSLKVSSSLNLQERCRSKKGYRHLISHIPEVDV</sequence>
<keyword evidence="11" id="KW-1185">Reference proteome</keyword>
<evidence type="ECO:0000256" key="5">
    <source>
        <dbReference type="ARBA" id="ARBA00022821"/>
    </source>
</evidence>
<evidence type="ECO:0000259" key="7">
    <source>
        <dbReference type="Pfam" id="PF00931"/>
    </source>
</evidence>
<dbReference type="GO" id="GO:0006952">
    <property type="term" value="P:defense response"/>
    <property type="evidence" value="ECO:0007669"/>
    <property type="project" value="UniProtKB-KW"/>
</dbReference>
<feature type="domain" description="Disease resistance protein winged helix" evidence="8">
    <location>
        <begin position="417"/>
        <end position="485"/>
    </location>
</feature>
<evidence type="ECO:0000256" key="3">
    <source>
        <dbReference type="ARBA" id="ARBA00022737"/>
    </source>
</evidence>
<evidence type="ECO:0000259" key="8">
    <source>
        <dbReference type="Pfam" id="PF23559"/>
    </source>
</evidence>
<dbReference type="InterPro" id="IPR036388">
    <property type="entry name" value="WH-like_DNA-bd_sf"/>
</dbReference>
<reference evidence="10 11" key="1">
    <citation type="journal article" date="2018" name="Mol. Plant">
        <title>The genome of Artemisia annua provides insight into the evolution of Asteraceae family and artemisinin biosynthesis.</title>
        <authorList>
            <person name="Shen Q."/>
            <person name="Zhang L."/>
            <person name="Liao Z."/>
            <person name="Wang S."/>
            <person name="Yan T."/>
            <person name="Shi P."/>
            <person name="Liu M."/>
            <person name="Fu X."/>
            <person name="Pan Q."/>
            <person name="Wang Y."/>
            <person name="Lv Z."/>
            <person name="Lu X."/>
            <person name="Zhang F."/>
            <person name="Jiang W."/>
            <person name="Ma Y."/>
            <person name="Chen M."/>
            <person name="Hao X."/>
            <person name="Li L."/>
            <person name="Tang Y."/>
            <person name="Lv G."/>
            <person name="Zhou Y."/>
            <person name="Sun X."/>
            <person name="Brodelius P.E."/>
            <person name="Rose J.K.C."/>
            <person name="Tang K."/>
        </authorList>
    </citation>
    <scope>NUCLEOTIDE SEQUENCE [LARGE SCALE GENOMIC DNA]</scope>
    <source>
        <strain evidence="11">cv. Huhao1</strain>
        <tissue evidence="10">Leaf</tissue>
    </source>
</reference>
<dbReference type="InterPro" id="IPR027417">
    <property type="entry name" value="P-loop_NTPase"/>
</dbReference>
<dbReference type="Gene3D" id="1.10.8.430">
    <property type="entry name" value="Helical domain of apoptotic protease-activating factors"/>
    <property type="match status" value="1"/>
</dbReference>
<dbReference type="InterPro" id="IPR056789">
    <property type="entry name" value="LRR_R13L1-DRL21"/>
</dbReference>
<dbReference type="PRINTS" id="PR00364">
    <property type="entry name" value="DISEASERSIST"/>
</dbReference>
<dbReference type="Gene3D" id="3.80.10.10">
    <property type="entry name" value="Ribonuclease Inhibitor"/>
    <property type="match status" value="5"/>
</dbReference>
<dbReference type="OrthoDB" id="1896560at2759"/>
<dbReference type="Proteomes" id="UP000245207">
    <property type="component" value="Unassembled WGS sequence"/>
</dbReference>
<dbReference type="InterPro" id="IPR042197">
    <property type="entry name" value="Apaf_helical"/>
</dbReference>
<dbReference type="STRING" id="35608.A0A2U1QKQ0"/>
<dbReference type="FunFam" id="1.10.10.10:FF:000322">
    <property type="entry name" value="Probable disease resistance protein At1g63360"/>
    <property type="match status" value="1"/>
</dbReference>
<proteinExistence type="inferred from homology"/>
<dbReference type="Pfam" id="PF13855">
    <property type="entry name" value="LRR_8"/>
    <property type="match status" value="1"/>
</dbReference>
<dbReference type="PANTHER" id="PTHR36766:SF61">
    <property type="entry name" value="NB-ARC DOMAIN DISEASE RESISTANCE PROTEIN"/>
    <property type="match status" value="1"/>
</dbReference>
<evidence type="ECO:0000313" key="10">
    <source>
        <dbReference type="EMBL" id="PWA98599.1"/>
    </source>
</evidence>
<evidence type="ECO:0000256" key="4">
    <source>
        <dbReference type="ARBA" id="ARBA00022741"/>
    </source>
</evidence>
<dbReference type="EMBL" id="PKPP01000059">
    <property type="protein sequence ID" value="PWA98599.1"/>
    <property type="molecule type" value="Genomic_DNA"/>
</dbReference>
<keyword evidence="5" id="KW-0611">Plant defense</keyword>
<organism evidence="10 11">
    <name type="scientific">Artemisia annua</name>
    <name type="common">Sweet wormwood</name>
    <dbReference type="NCBI Taxonomy" id="35608"/>
    <lineage>
        <taxon>Eukaryota</taxon>
        <taxon>Viridiplantae</taxon>
        <taxon>Streptophyta</taxon>
        <taxon>Embryophyta</taxon>
        <taxon>Tracheophyta</taxon>
        <taxon>Spermatophyta</taxon>
        <taxon>Magnoliopsida</taxon>
        <taxon>eudicotyledons</taxon>
        <taxon>Gunneridae</taxon>
        <taxon>Pentapetalae</taxon>
        <taxon>asterids</taxon>
        <taxon>campanulids</taxon>
        <taxon>Asterales</taxon>
        <taxon>Asteraceae</taxon>
        <taxon>Asteroideae</taxon>
        <taxon>Anthemideae</taxon>
        <taxon>Artemisiinae</taxon>
        <taxon>Artemisia</taxon>
    </lineage>
</organism>
<gene>
    <name evidence="10" type="ORF">CTI12_AA017220</name>
</gene>
<feature type="domain" description="NB-ARC" evidence="7">
    <location>
        <begin position="180"/>
        <end position="332"/>
    </location>
</feature>
<keyword evidence="2" id="KW-0433">Leucine-rich repeat</keyword>
<dbReference type="Gene3D" id="3.40.50.300">
    <property type="entry name" value="P-loop containing nucleotide triphosphate hydrolases"/>
    <property type="match status" value="1"/>
</dbReference>
<keyword evidence="6" id="KW-0067">ATP-binding</keyword>
<keyword evidence="4" id="KW-0547">Nucleotide-binding</keyword>
<comment type="similarity">
    <text evidence="1">Belongs to the disease resistance NB-LRR family.</text>
</comment>
<dbReference type="Gene3D" id="1.10.10.10">
    <property type="entry name" value="Winged helix-like DNA-binding domain superfamily/Winged helix DNA-binding domain"/>
    <property type="match status" value="1"/>
</dbReference>
<keyword evidence="3" id="KW-0677">Repeat</keyword>
<dbReference type="InterPro" id="IPR032675">
    <property type="entry name" value="LRR_dom_sf"/>
</dbReference>
<feature type="domain" description="R13L1/DRL21-like LRR repeat region" evidence="9">
    <location>
        <begin position="680"/>
        <end position="807"/>
    </location>
</feature>
<evidence type="ECO:0000313" key="11">
    <source>
        <dbReference type="Proteomes" id="UP000245207"/>
    </source>
</evidence>
<dbReference type="SUPFAM" id="SSF52058">
    <property type="entry name" value="L domain-like"/>
    <property type="match status" value="2"/>
</dbReference>
<evidence type="ECO:0000256" key="6">
    <source>
        <dbReference type="ARBA" id="ARBA00022840"/>
    </source>
</evidence>
<dbReference type="PANTHER" id="PTHR36766">
    <property type="entry name" value="PLANT BROAD-SPECTRUM MILDEW RESISTANCE PROTEIN RPW8"/>
    <property type="match status" value="1"/>
</dbReference>
<dbReference type="Pfam" id="PF25019">
    <property type="entry name" value="LRR_R13L1-DRL21"/>
    <property type="match status" value="1"/>
</dbReference>
<accession>A0A2U1QKQ0</accession>